<proteinExistence type="inferred from homology"/>
<dbReference type="Proteomes" id="UP000243688">
    <property type="component" value="Unassembled WGS sequence"/>
</dbReference>
<gene>
    <name evidence="10" type="ORF">BLM47_10610</name>
</gene>
<keyword evidence="6" id="KW-0975">Bacterial flagellum</keyword>
<dbReference type="PANTHER" id="PTHR30033:SF1">
    <property type="entry name" value="FLAGELLAR HOOK-ASSOCIATED PROTEIN 1"/>
    <property type="match status" value="1"/>
</dbReference>
<dbReference type="AlphaFoldDB" id="A0A2A6DYF8"/>
<name>A0A2A6DYF8_9BACL</name>
<dbReference type="InterPro" id="IPR002371">
    <property type="entry name" value="FlgK"/>
</dbReference>
<comment type="subcellular location">
    <subcellularLocation>
        <location evidence="1">Bacterial flagellum</location>
    </subcellularLocation>
    <subcellularLocation>
        <location evidence="2">Secreted</location>
    </subcellularLocation>
</comment>
<dbReference type="GO" id="GO:0005198">
    <property type="term" value="F:structural molecule activity"/>
    <property type="evidence" value="ECO:0007669"/>
    <property type="project" value="InterPro"/>
</dbReference>
<evidence type="ECO:0000256" key="5">
    <source>
        <dbReference type="ARBA" id="ARBA00022525"/>
    </source>
</evidence>
<evidence type="ECO:0000313" key="11">
    <source>
        <dbReference type="Proteomes" id="UP000243688"/>
    </source>
</evidence>
<dbReference type="GO" id="GO:0009424">
    <property type="term" value="C:bacterial-type flagellum hook"/>
    <property type="evidence" value="ECO:0007669"/>
    <property type="project" value="InterPro"/>
</dbReference>
<evidence type="ECO:0000256" key="4">
    <source>
        <dbReference type="ARBA" id="ARBA00016244"/>
    </source>
</evidence>
<keyword evidence="10" id="KW-0282">Flagellum</keyword>
<evidence type="ECO:0000256" key="7">
    <source>
        <dbReference type="SAM" id="Coils"/>
    </source>
</evidence>
<feature type="coiled-coil region" evidence="7">
    <location>
        <begin position="190"/>
        <end position="217"/>
    </location>
</feature>
<dbReference type="NCBIfam" id="TIGR02492">
    <property type="entry name" value="flgK_ends"/>
    <property type="match status" value="1"/>
</dbReference>
<dbReference type="InterPro" id="IPR053927">
    <property type="entry name" value="FlgK_helical"/>
</dbReference>
<dbReference type="InterPro" id="IPR010930">
    <property type="entry name" value="Flg_bb/hook_C_dom"/>
</dbReference>
<feature type="domain" description="Flagellar basal-body/hook protein C-terminal" evidence="8">
    <location>
        <begin position="467"/>
        <end position="505"/>
    </location>
</feature>
<comment type="caution">
    <text evidence="10">The sequence shown here is derived from an EMBL/GenBank/DDBJ whole genome shotgun (WGS) entry which is preliminary data.</text>
</comment>
<dbReference type="Pfam" id="PF22638">
    <property type="entry name" value="FlgK_D1"/>
    <property type="match status" value="1"/>
</dbReference>
<dbReference type="GO" id="GO:0005576">
    <property type="term" value="C:extracellular region"/>
    <property type="evidence" value="ECO:0007669"/>
    <property type="project" value="UniProtKB-SubCell"/>
</dbReference>
<feature type="domain" description="Flagellar hook-associated protein FlgK helical" evidence="9">
    <location>
        <begin position="102"/>
        <end position="345"/>
    </location>
</feature>
<evidence type="ECO:0000259" key="9">
    <source>
        <dbReference type="Pfam" id="PF22638"/>
    </source>
</evidence>
<reference evidence="10 11" key="1">
    <citation type="submission" date="2016-12" db="EMBL/GenBank/DDBJ databases">
        <title>Candidatus Reconcilibacillus cellulovorans genome.</title>
        <authorList>
            <person name="Kolinko S."/>
            <person name="Wu Y.-W."/>
            <person name="Tachea F."/>
            <person name="Denzel E."/>
            <person name="Hiras J."/>
            <person name="Baecker N."/>
            <person name="Chan L.J."/>
            <person name="Eichorst S.A."/>
            <person name="Frey D."/>
            <person name="Adams P.D."/>
            <person name="Pray T."/>
            <person name="Tanjore D."/>
            <person name="Petzold C.J."/>
            <person name="Gladden J.M."/>
            <person name="Simmons B.A."/>
            <person name="Singer S.W."/>
        </authorList>
    </citation>
    <scope>NUCLEOTIDE SEQUENCE [LARGE SCALE GENOMIC DNA]</scope>
    <source>
        <strain evidence="10">JTherm</strain>
    </source>
</reference>
<comment type="similarity">
    <text evidence="3">Belongs to the flagella basal body rod proteins family.</text>
</comment>
<keyword evidence="10" id="KW-0966">Cell projection</keyword>
<evidence type="ECO:0000256" key="3">
    <source>
        <dbReference type="ARBA" id="ARBA00009677"/>
    </source>
</evidence>
<keyword evidence="7" id="KW-0175">Coiled coil</keyword>
<dbReference type="Pfam" id="PF06429">
    <property type="entry name" value="Flg_bbr_C"/>
    <property type="match status" value="1"/>
</dbReference>
<evidence type="ECO:0000256" key="2">
    <source>
        <dbReference type="ARBA" id="ARBA00004613"/>
    </source>
</evidence>
<evidence type="ECO:0000313" key="10">
    <source>
        <dbReference type="EMBL" id="PDO09794.1"/>
    </source>
</evidence>
<evidence type="ECO:0000256" key="6">
    <source>
        <dbReference type="ARBA" id="ARBA00023143"/>
    </source>
</evidence>
<keyword evidence="5" id="KW-0964">Secreted</keyword>
<dbReference type="SUPFAM" id="SSF64518">
    <property type="entry name" value="Phase 1 flagellin"/>
    <property type="match status" value="1"/>
</dbReference>
<protein>
    <recommendedName>
        <fullName evidence="4">Flagellar hook-associated protein 1</fullName>
    </recommendedName>
</protein>
<dbReference type="GO" id="GO:0044780">
    <property type="term" value="P:bacterial-type flagellum assembly"/>
    <property type="evidence" value="ECO:0007669"/>
    <property type="project" value="InterPro"/>
</dbReference>
<evidence type="ECO:0000256" key="1">
    <source>
        <dbReference type="ARBA" id="ARBA00004365"/>
    </source>
</evidence>
<organism evidence="10 11">
    <name type="scientific">Candidatus Reconcilbacillus cellulovorans</name>
    <dbReference type="NCBI Taxonomy" id="1906605"/>
    <lineage>
        <taxon>Bacteria</taxon>
        <taxon>Bacillati</taxon>
        <taxon>Bacillota</taxon>
        <taxon>Bacilli</taxon>
        <taxon>Bacillales</taxon>
        <taxon>Paenibacillaceae</taxon>
        <taxon>Candidatus Reconcilbacillus</taxon>
    </lineage>
</organism>
<accession>A0A2A6DYF8</accession>
<evidence type="ECO:0000259" key="8">
    <source>
        <dbReference type="Pfam" id="PF06429"/>
    </source>
</evidence>
<dbReference type="EMBL" id="MOXJ01000027">
    <property type="protein sequence ID" value="PDO09794.1"/>
    <property type="molecule type" value="Genomic_DNA"/>
</dbReference>
<dbReference type="PANTHER" id="PTHR30033">
    <property type="entry name" value="FLAGELLAR HOOK-ASSOCIATED PROTEIN 1"/>
    <property type="match status" value="1"/>
</dbReference>
<sequence>MTSSFHGLETSRRALTVYNTAMLTVGHNVANANTEGYSRQRVQMSATRPIEAPGFMRSVAPGQLGTGVQTDEIVRVRDRLVDVQYRRENAFLGEWTVRESTLQSLEELINEPSATGLSAVMNQFWNAWEALNRDPALLSARIEVIGKGKALTETLHHIGRALTQTEADLASNIAVKIGEANVLIQQIAGLNDTIRRIEGLNDHANDLRDQRDLLVDKLSAIVDVQVEELSDGTYRITAAGKQVVDGVAFTLLAAGDEAAALSGQLAGYRKSITDVQRLRDQLNAMVDTLVRGQIRVTLPAGYVASQDIPKADGSGVVTAGTVLTAPTEVLVDGFNGLHRLGYGLGEPPSRNIPFFTGGGPEFTIDNIEVNPAVESDTNLIAASGKFETISGSDRPIRGNGDIAHALASLRDFRFTFTSSLTPLASGTTDDYFRAVVGNMGTLSSEATRNRTNQEALLQSASMRRSSISGVSTDEEVADLIKFQHAYAAAARHLTAVDEMLDRIINRTGLVGR</sequence>
<keyword evidence="10" id="KW-0969">Cilium</keyword>